<comment type="caution">
    <text evidence="1">The sequence shown here is derived from an EMBL/GenBank/DDBJ whole genome shotgun (WGS) entry which is preliminary data.</text>
</comment>
<sequence length="231" mass="27831">MILNLKTIKDTYQPHLNEVEAEAMSRYMRYQFPFLGIRKKDLAPINKLLFKTYTLPEGEGLKCLAQALFLEEEREYHYMAIRILERQKDTLYACDLYFLESLLLQHSWWDSIDDISPNIAGHIIKNRGEDELHRMWSWVKSDNFWLQRAGLLHQLKFKEQMNESLLIAMIDELKHEKEFFIRKAIGWILREYSKTNPDFVIRFVSNHQLSPLSEREAMKWMKTKRRESDDR</sequence>
<keyword evidence="2" id="KW-1185">Reference proteome</keyword>
<dbReference type="Gene3D" id="1.25.40.290">
    <property type="entry name" value="ARM repeat domains"/>
    <property type="match status" value="1"/>
</dbReference>
<dbReference type="RefSeq" id="WP_133429693.1">
    <property type="nucleotide sequence ID" value="NZ_BMCC01000009.1"/>
</dbReference>
<evidence type="ECO:0000313" key="1">
    <source>
        <dbReference type="EMBL" id="TDM01677.1"/>
    </source>
</evidence>
<dbReference type="OrthoDB" id="9775346at2"/>
<dbReference type="CDD" id="cd07064">
    <property type="entry name" value="AlkD_like_1"/>
    <property type="match status" value="1"/>
</dbReference>
<protein>
    <submittedName>
        <fullName evidence="1">DNA alkylation repair protein</fullName>
    </submittedName>
</protein>
<dbReference type="Gene3D" id="1.20.1660.10">
    <property type="entry name" value="Hypothetical protein (EF3068)"/>
    <property type="match status" value="1"/>
</dbReference>
<evidence type="ECO:0000313" key="2">
    <source>
        <dbReference type="Proteomes" id="UP000295328"/>
    </source>
</evidence>
<dbReference type="PANTHER" id="PTHR34070:SF1">
    <property type="entry name" value="DNA ALKYLATION REPAIR PROTEIN"/>
    <property type="match status" value="1"/>
</dbReference>
<proteinExistence type="predicted"/>
<dbReference type="SUPFAM" id="SSF48371">
    <property type="entry name" value="ARM repeat"/>
    <property type="match status" value="1"/>
</dbReference>
<dbReference type="Proteomes" id="UP000295328">
    <property type="component" value="Unassembled WGS sequence"/>
</dbReference>
<dbReference type="InterPro" id="IPR016024">
    <property type="entry name" value="ARM-type_fold"/>
</dbReference>
<dbReference type="PANTHER" id="PTHR34070">
    <property type="entry name" value="ARMADILLO-TYPE FOLD"/>
    <property type="match status" value="1"/>
</dbReference>
<gene>
    <name evidence="1" type="ORF">ERX37_05560</name>
</gene>
<accession>A0A4R6BJ60</accession>
<dbReference type="InterPro" id="IPR014825">
    <property type="entry name" value="DNA_alkylation"/>
</dbReference>
<organism evidence="1 2">
    <name type="scientific">Macrococcus hajekii</name>
    <dbReference type="NCBI Taxonomy" id="198482"/>
    <lineage>
        <taxon>Bacteria</taxon>
        <taxon>Bacillati</taxon>
        <taxon>Bacillota</taxon>
        <taxon>Bacilli</taxon>
        <taxon>Bacillales</taxon>
        <taxon>Staphylococcaceae</taxon>
        <taxon>Macrococcus</taxon>
    </lineage>
</organism>
<dbReference type="EMBL" id="SCWE01000002">
    <property type="protein sequence ID" value="TDM01677.1"/>
    <property type="molecule type" value="Genomic_DNA"/>
</dbReference>
<name>A0A4R6BJ60_9STAP</name>
<dbReference type="AlphaFoldDB" id="A0A4R6BJ60"/>
<dbReference type="Pfam" id="PF08713">
    <property type="entry name" value="DNA_alkylation"/>
    <property type="match status" value="1"/>
</dbReference>
<reference evidence="1 2" key="1">
    <citation type="submission" date="2019-01" db="EMBL/GenBank/DDBJ databases">
        <title>Draft genome sequences of the type strains of six Macrococcus species.</title>
        <authorList>
            <person name="Mazhar S."/>
            <person name="Altermann E."/>
            <person name="Hill C."/>
            <person name="Mcauliffe O."/>
        </authorList>
    </citation>
    <scope>NUCLEOTIDE SEQUENCE [LARGE SCALE GENOMIC DNA]</scope>
    <source>
        <strain evidence="1 2">CCM4809</strain>
    </source>
</reference>